<dbReference type="Gene3D" id="3.40.50.1820">
    <property type="entry name" value="alpha/beta hydrolase"/>
    <property type="match status" value="1"/>
</dbReference>
<organism evidence="3 4">
    <name type="scientific">Algoriella xinjiangensis</name>
    <dbReference type="NCBI Taxonomy" id="684065"/>
    <lineage>
        <taxon>Bacteria</taxon>
        <taxon>Pseudomonadati</taxon>
        <taxon>Bacteroidota</taxon>
        <taxon>Flavobacteriia</taxon>
        <taxon>Flavobacteriales</taxon>
        <taxon>Weeksellaceae</taxon>
        <taxon>Algoriella</taxon>
    </lineage>
</organism>
<dbReference type="InterPro" id="IPR002410">
    <property type="entry name" value="Peptidase_S33"/>
</dbReference>
<dbReference type="Pfam" id="PF12146">
    <property type="entry name" value="Hydrolase_4"/>
    <property type="match status" value="1"/>
</dbReference>
<dbReference type="InterPro" id="IPR050266">
    <property type="entry name" value="AB_hydrolase_sf"/>
</dbReference>
<feature type="domain" description="Serine aminopeptidase S33" evidence="2">
    <location>
        <begin position="75"/>
        <end position="263"/>
    </location>
</feature>
<evidence type="ECO:0000259" key="2">
    <source>
        <dbReference type="Pfam" id="PF12146"/>
    </source>
</evidence>
<reference evidence="4" key="1">
    <citation type="submission" date="2016-10" db="EMBL/GenBank/DDBJ databases">
        <authorList>
            <person name="Varghese N."/>
            <person name="Submissions S."/>
        </authorList>
    </citation>
    <scope>NUCLEOTIDE SEQUENCE [LARGE SCALE GENOMIC DNA]</scope>
    <source>
        <strain evidence="4">XJ109</strain>
    </source>
</reference>
<dbReference type="STRING" id="684065.SAMN05421738_102216"/>
<dbReference type="SUPFAM" id="SSF53474">
    <property type="entry name" value="alpha/beta-Hydrolases"/>
    <property type="match status" value="1"/>
</dbReference>
<evidence type="ECO:0000313" key="4">
    <source>
        <dbReference type="Proteomes" id="UP000199149"/>
    </source>
</evidence>
<evidence type="ECO:0000256" key="1">
    <source>
        <dbReference type="ARBA" id="ARBA00022801"/>
    </source>
</evidence>
<sequence>MPWINKFKAFFYLYSFLKKHLFIMENTSTIQINNATINYYHHEINPSKPTLIFLHDSLGSTQLWRDFPKEVAEKTNCNLFIYDRQGYGKSSPFVIEKRTITYMHDEADFLNALVKQFNFKEIILFGHSDGGTIALLYAAKYHENLKGIVVVGSHIIVEDVTLNGIRAAKIAYKETNLAERLAKYHGDNTQKVFEMWTETWLEPDFMNFDIRKELKTIECPTLVIQGIDDEFGTMKQVDGILENVKSRIESYIVPNAKHTPYKENKLPTLEKTIAFIDTLQ</sequence>
<dbReference type="GO" id="GO:0008233">
    <property type="term" value="F:peptidase activity"/>
    <property type="evidence" value="ECO:0007669"/>
    <property type="project" value="InterPro"/>
</dbReference>
<dbReference type="AlphaFoldDB" id="A0A1I4TII4"/>
<dbReference type="EMBL" id="FOUZ01000002">
    <property type="protein sequence ID" value="SFM76492.1"/>
    <property type="molecule type" value="Genomic_DNA"/>
</dbReference>
<name>A0A1I4TII4_9FLAO</name>
<proteinExistence type="predicted"/>
<protein>
    <submittedName>
        <fullName evidence="3">Pimeloyl-ACP methyl ester carboxylesterase</fullName>
    </submittedName>
</protein>
<dbReference type="GO" id="GO:0006508">
    <property type="term" value="P:proteolysis"/>
    <property type="evidence" value="ECO:0007669"/>
    <property type="project" value="InterPro"/>
</dbReference>
<dbReference type="InterPro" id="IPR029058">
    <property type="entry name" value="AB_hydrolase_fold"/>
</dbReference>
<accession>A0A1I4TII4</accession>
<dbReference type="InterPro" id="IPR022742">
    <property type="entry name" value="Hydrolase_4"/>
</dbReference>
<dbReference type="PRINTS" id="PR00793">
    <property type="entry name" value="PROAMNOPTASE"/>
</dbReference>
<keyword evidence="1" id="KW-0378">Hydrolase</keyword>
<gene>
    <name evidence="3" type="ORF">SAMN05421738_102216</name>
</gene>
<dbReference type="GO" id="GO:0016020">
    <property type="term" value="C:membrane"/>
    <property type="evidence" value="ECO:0007669"/>
    <property type="project" value="TreeGrafter"/>
</dbReference>
<evidence type="ECO:0000313" key="3">
    <source>
        <dbReference type="EMBL" id="SFM76492.1"/>
    </source>
</evidence>
<keyword evidence="4" id="KW-1185">Reference proteome</keyword>
<dbReference type="Proteomes" id="UP000199149">
    <property type="component" value="Unassembled WGS sequence"/>
</dbReference>
<dbReference type="PANTHER" id="PTHR43798:SF33">
    <property type="entry name" value="HYDROLASE, PUTATIVE (AFU_ORTHOLOGUE AFUA_2G14860)-RELATED"/>
    <property type="match status" value="1"/>
</dbReference>
<dbReference type="PANTHER" id="PTHR43798">
    <property type="entry name" value="MONOACYLGLYCEROL LIPASE"/>
    <property type="match status" value="1"/>
</dbReference>